<organism evidence="4 5">
    <name type="scientific">Psylliodes chrysocephalus</name>
    <dbReference type="NCBI Taxonomy" id="3402493"/>
    <lineage>
        <taxon>Eukaryota</taxon>
        <taxon>Metazoa</taxon>
        <taxon>Ecdysozoa</taxon>
        <taxon>Arthropoda</taxon>
        <taxon>Hexapoda</taxon>
        <taxon>Insecta</taxon>
        <taxon>Pterygota</taxon>
        <taxon>Neoptera</taxon>
        <taxon>Endopterygota</taxon>
        <taxon>Coleoptera</taxon>
        <taxon>Polyphaga</taxon>
        <taxon>Cucujiformia</taxon>
        <taxon>Chrysomeloidea</taxon>
        <taxon>Chrysomelidae</taxon>
        <taxon>Galerucinae</taxon>
        <taxon>Alticini</taxon>
        <taxon>Psylliodes</taxon>
    </lineage>
</organism>
<feature type="transmembrane region" description="Helical" evidence="2">
    <location>
        <begin position="425"/>
        <end position="447"/>
    </location>
</feature>
<dbReference type="Pfam" id="PF00873">
    <property type="entry name" value="ACR_tran"/>
    <property type="match status" value="1"/>
</dbReference>
<dbReference type="InterPro" id="IPR051697">
    <property type="entry name" value="Patched_domain-protein"/>
</dbReference>
<feature type="transmembrane region" description="Helical" evidence="2">
    <location>
        <begin position="347"/>
        <end position="372"/>
    </location>
</feature>
<dbReference type="AlphaFoldDB" id="A0A9P0DCA2"/>
<feature type="domain" description="SSD" evidence="3">
    <location>
        <begin position="318"/>
        <end position="478"/>
    </location>
</feature>
<sequence>MSEKLEIEENDKRKCTNYFQKFTYKVVTFTEWFFYELGVCVGKHPLRTIALCWLIVVLSALGFLRFRQEKNPLKLWVPPHTSFIHDSEWLMESLEVGYQEEVVLVTADDVLTPEVIQKIYQMDQKIRFTRSSSNLTLKDVCFLIPKIDKGLLKFLDGDDPRLDPSAASTPELYCTFVEGIKKECYTKSILDLWEYDKNIIMNLTKEDIIAAVNSDSDNIFGHLKSYKDLLGTVQKNESGHIIAAKAIYNYWYLTKNFSAIDTDKTGNYAGTGDWATEETIEWEGLFLEIMEEFSRSNESYYYAGRSFGDISNAVLFQDIDKLAFGITMMIIYIQLVISKFNWVEARIVLGFVGLLSIGMSFIVGAGICSLFGIPYGPVHTSLPFLLMGLGVDDMFVLMACWEELTKEEKKLPVPEKIGLMLKHGGVSITITSFTDVIAFLIGSSTILPCLESFCLYAAMGVLMTFIFAVTFFVACFVIDERRIQRNRNGALPWIVHRDFKPNKCSQRNITNLIFKKIYSNVILTTPGKITVIAISIICAGFGIESALKLEQHFDLMWFIPDDTYLGKFLDVRNVYYPENVFDAGFYIGPLNYTYELKNIKRAVDELESYSNITQNVVSWVDPFREFVLYNFHHDVYELPLDDDRFNIFLSKFLLSPRNARYQANFIFENELECGAPAPRIKMSTIDFKFKNFNDPKKQIPAMHKVRDVVTHANFTTGDKFSTVWSKFFSTWITDELIDIEVLRNLQLALLCVMLCTIVLIANWQICCLIFFCVLITMVDVCGFMQRWGLTIDLVSCIGLELAIGLCVDYATHVGHTFLTVADGTKRERVIKSVTSIGSAVLYGGLSTFIGVFMMSQSKAYTFQSFFKIFFLVILFGLFHGVVLLPVILSMIGPNPYPTHKKSSQDQPELKPLDS</sequence>
<feature type="transmembrane region" description="Helical" evidence="2">
    <location>
        <begin position="865"/>
        <end position="891"/>
    </location>
</feature>
<reference evidence="4" key="1">
    <citation type="submission" date="2022-01" db="EMBL/GenBank/DDBJ databases">
        <authorList>
            <person name="King R."/>
        </authorList>
    </citation>
    <scope>NUCLEOTIDE SEQUENCE</scope>
</reference>
<dbReference type="Proteomes" id="UP001153636">
    <property type="component" value="Chromosome 7"/>
</dbReference>
<keyword evidence="2" id="KW-0472">Membrane</keyword>
<keyword evidence="2" id="KW-0812">Transmembrane</keyword>
<evidence type="ECO:0000313" key="5">
    <source>
        <dbReference type="Proteomes" id="UP001153636"/>
    </source>
</evidence>
<feature type="transmembrane region" description="Helical" evidence="2">
    <location>
        <begin position="830"/>
        <end position="853"/>
    </location>
</feature>
<dbReference type="OrthoDB" id="6510177at2759"/>
<comment type="similarity">
    <text evidence="1">Belongs to the patched family.</text>
</comment>
<keyword evidence="2" id="KW-1133">Transmembrane helix</keyword>
<gene>
    <name evidence="4" type="ORF">PSYICH_LOCUS13695</name>
</gene>
<dbReference type="PANTHER" id="PTHR10796:SF130">
    <property type="entry name" value="PATCHED DOMAIN-CONTAINING PROTEIN 3-LIKE PROTEIN"/>
    <property type="match status" value="1"/>
</dbReference>
<accession>A0A9P0DCA2</accession>
<feature type="transmembrane region" description="Helical" evidence="2">
    <location>
        <begin position="747"/>
        <end position="775"/>
    </location>
</feature>
<proteinExistence type="inferred from homology"/>
<evidence type="ECO:0000313" key="4">
    <source>
        <dbReference type="EMBL" id="CAH1113742.1"/>
    </source>
</evidence>
<dbReference type="InterPro" id="IPR053958">
    <property type="entry name" value="HMGCR/SNAP/NPC1-like_SSD"/>
</dbReference>
<dbReference type="PANTHER" id="PTHR10796">
    <property type="entry name" value="PATCHED-RELATED"/>
    <property type="match status" value="1"/>
</dbReference>
<protein>
    <recommendedName>
        <fullName evidence="3">SSD domain-containing protein</fullName>
    </recommendedName>
</protein>
<dbReference type="Gene3D" id="1.20.1640.10">
    <property type="entry name" value="Multidrug efflux transporter AcrB transmembrane domain"/>
    <property type="match status" value="2"/>
</dbReference>
<name>A0A9P0DCA2_9CUCU</name>
<keyword evidence="5" id="KW-1185">Reference proteome</keyword>
<evidence type="ECO:0000256" key="1">
    <source>
        <dbReference type="ARBA" id="ARBA00005585"/>
    </source>
</evidence>
<dbReference type="GO" id="GO:0016020">
    <property type="term" value="C:membrane"/>
    <property type="evidence" value="ECO:0007669"/>
    <property type="project" value="InterPro"/>
</dbReference>
<dbReference type="InterPro" id="IPR000731">
    <property type="entry name" value="SSD"/>
</dbReference>
<dbReference type="Pfam" id="PF12349">
    <property type="entry name" value="Sterol-sensing"/>
    <property type="match status" value="1"/>
</dbReference>
<feature type="transmembrane region" description="Helical" evidence="2">
    <location>
        <begin position="453"/>
        <end position="478"/>
    </location>
</feature>
<dbReference type="PROSITE" id="PS50156">
    <property type="entry name" value="SSD"/>
    <property type="match status" value="1"/>
</dbReference>
<dbReference type="GO" id="GO:0022857">
    <property type="term" value="F:transmembrane transporter activity"/>
    <property type="evidence" value="ECO:0007669"/>
    <property type="project" value="InterPro"/>
</dbReference>
<dbReference type="EMBL" id="OV651819">
    <property type="protein sequence ID" value="CAH1113742.1"/>
    <property type="molecule type" value="Genomic_DNA"/>
</dbReference>
<dbReference type="SUPFAM" id="SSF82866">
    <property type="entry name" value="Multidrug efflux transporter AcrB transmembrane domain"/>
    <property type="match status" value="2"/>
</dbReference>
<feature type="transmembrane region" description="Helical" evidence="2">
    <location>
        <begin position="384"/>
        <end position="404"/>
    </location>
</feature>
<feature type="transmembrane region" description="Helical" evidence="2">
    <location>
        <begin position="517"/>
        <end position="543"/>
    </location>
</feature>
<dbReference type="InterPro" id="IPR001036">
    <property type="entry name" value="Acrflvin-R"/>
</dbReference>
<evidence type="ECO:0000259" key="3">
    <source>
        <dbReference type="PROSITE" id="PS50156"/>
    </source>
</evidence>
<evidence type="ECO:0000256" key="2">
    <source>
        <dbReference type="SAM" id="Phobius"/>
    </source>
</evidence>